<feature type="compositionally biased region" description="Acidic residues" evidence="1">
    <location>
        <begin position="183"/>
        <end position="200"/>
    </location>
</feature>
<evidence type="ECO:0000313" key="4">
    <source>
        <dbReference type="Proteomes" id="UP000444185"/>
    </source>
</evidence>
<sequence length="221" mass="23169">MPQFRYFAAALGLAMMAAPASAKVVATSDDGFVTKASASVSATPREAWLALIKPGAWWNDSHTWSGDAANMTLVPSAGGCFCEKIPGEGDIPLDGSSQHAIVVQAVPDKALRLRGGLGPLQAVPATGVLTITLHEIDGGTRIDWEYNVGGPMGIPVAQISKAVDSVMTQQLMGLRDHLGALDGDTEQAPDEAKVDEEEPGDFEKAFETPEEPAEEAPATDE</sequence>
<feature type="region of interest" description="Disordered" evidence="1">
    <location>
        <begin position="180"/>
        <end position="221"/>
    </location>
</feature>
<evidence type="ECO:0000313" key="3">
    <source>
        <dbReference type="EMBL" id="MXO50734.1"/>
    </source>
</evidence>
<evidence type="ECO:0000256" key="2">
    <source>
        <dbReference type="SAM" id="SignalP"/>
    </source>
</evidence>
<dbReference type="InterPro" id="IPR023393">
    <property type="entry name" value="START-like_dom_sf"/>
</dbReference>
<keyword evidence="4" id="KW-1185">Reference proteome</keyword>
<dbReference type="OrthoDB" id="5735475at2"/>
<dbReference type="EMBL" id="WTYF01000004">
    <property type="protein sequence ID" value="MXO50734.1"/>
    <property type="molecule type" value="Genomic_DNA"/>
</dbReference>
<name>A0A844XYK8_9SPHN</name>
<keyword evidence="2" id="KW-0732">Signal</keyword>
<dbReference type="Gene3D" id="3.30.530.20">
    <property type="match status" value="1"/>
</dbReference>
<reference evidence="3 4" key="1">
    <citation type="submission" date="2019-12" db="EMBL/GenBank/DDBJ databases">
        <title>Genomic-based taxomic classification of the family Erythrobacteraceae.</title>
        <authorList>
            <person name="Xu L."/>
        </authorList>
    </citation>
    <scope>NUCLEOTIDE SEQUENCE [LARGE SCALE GENOMIC DNA]</scope>
    <source>
        <strain evidence="3 4">DSM 16225</strain>
    </source>
</reference>
<feature type="chain" id="PRO_5032319954" evidence="2">
    <location>
        <begin position="23"/>
        <end position="221"/>
    </location>
</feature>
<feature type="compositionally biased region" description="Acidic residues" evidence="1">
    <location>
        <begin position="208"/>
        <end position="221"/>
    </location>
</feature>
<dbReference type="RefSeq" id="WP_160607307.1">
    <property type="nucleotide sequence ID" value="NZ_WTYF01000004.1"/>
</dbReference>
<organism evidence="3 4">
    <name type="scientific">Qipengyuania gaetbuli</name>
    <dbReference type="NCBI Taxonomy" id="266952"/>
    <lineage>
        <taxon>Bacteria</taxon>
        <taxon>Pseudomonadati</taxon>
        <taxon>Pseudomonadota</taxon>
        <taxon>Alphaproteobacteria</taxon>
        <taxon>Sphingomonadales</taxon>
        <taxon>Erythrobacteraceae</taxon>
        <taxon>Qipengyuania</taxon>
    </lineage>
</organism>
<dbReference type="SUPFAM" id="SSF55961">
    <property type="entry name" value="Bet v1-like"/>
    <property type="match status" value="1"/>
</dbReference>
<proteinExistence type="predicted"/>
<accession>A0A844XYK8</accession>
<feature type="signal peptide" evidence="2">
    <location>
        <begin position="1"/>
        <end position="22"/>
    </location>
</feature>
<evidence type="ECO:0000256" key="1">
    <source>
        <dbReference type="SAM" id="MobiDB-lite"/>
    </source>
</evidence>
<gene>
    <name evidence="3" type="ORF">GRI42_05370</name>
</gene>
<comment type="caution">
    <text evidence="3">The sequence shown here is derived from an EMBL/GenBank/DDBJ whole genome shotgun (WGS) entry which is preliminary data.</text>
</comment>
<dbReference type="AlphaFoldDB" id="A0A844XYK8"/>
<protein>
    <submittedName>
        <fullName evidence="3">SRPBCC family protein</fullName>
    </submittedName>
</protein>
<dbReference type="Proteomes" id="UP000444185">
    <property type="component" value="Unassembled WGS sequence"/>
</dbReference>